<gene>
    <name evidence="2" type="ORF">Aco03nite_062180</name>
</gene>
<dbReference type="SMART" id="SM00481">
    <property type="entry name" value="POLIIIAc"/>
    <property type="match status" value="1"/>
</dbReference>
<organism evidence="2 3">
    <name type="scientific">Actinoplanes couchii</name>
    <dbReference type="NCBI Taxonomy" id="403638"/>
    <lineage>
        <taxon>Bacteria</taxon>
        <taxon>Bacillati</taxon>
        <taxon>Actinomycetota</taxon>
        <taxon>Actinomycetes</taxon>
        <taxon>Micromonosporales</taxon>
        <taxon>Micromonosporaceae</taxon>
        <taxon>Actinoplanes</taxon>
    </lineage>
</organism>
<dbReference type="InterPro" id="IPR016195">
    <property type="entry name" value="Pol/histidinol_Pase-like"/>
</dbReference>
<reference evidence="2 3" key="1">
    <citation type="submission" date="2021-01" db="EMBL/GenBank/DDBJ databases">
        <title>Whole genome shotgun sequence of Actinoplanes couchii NBRC 106145.</title>
        <authorList>
            <person name="Komaki H."/>
            <person name="Tamura T."/>
        </authorList>
    </citation>
    <scope>NUCLEOTIDE SEQUENCE [LARGE SCALE GENOMIC DNA]</scope>
    <source>
        <strain evidence="2 3">NBRC 106145</strain>
    </source>
</reference>
<evidence type="ECO:0000259" key="1">
    <source>
        <dbReference type="SMART" id="SM00481"/>
    </source>
</evidence>
<evidence type="ECO:0000313" key="3">
    <source>
        <dbReference type="Proteomes" id="UP000612282"/>
    </source>
</evidence>
<keyword evidence="3" id="KW-1185">Reference proteome</keyword>
<dbReference type="Pfam" id="PF13263">
    <property type="entry name" value="PHP_C"/>
    <property type="match status" value="1"/>
</dbReference>
<comment type="caution">
    <text evidence="2">The sequence shown here is derived from an EMBL/GenBank/DDBJ whole genome shotgun (WGS) entry which is preliminary data.</text>
</comment>
<dbReference type="Proteomes" id="UP000612282">
    <property type="component" value="Unassembled WGS sequence"/>
</dbReference>
<dbReference type="PANTHER" id="PTHR42924">
    <property type="entry name" value="EXONUCLEASE"/>
    <property type="match status" value="1"/>
</dbReference>
<dbReference type="EMBL" id="BOMG01000077">
    <property type="protein sequence ID" value="GID57814.1"/>
    <property type="molecule type" value="Genomic_DNA"/>
</dbReference>
<dbReference type="InterPro" id="IPR052018">
    <property type="entry name" value="PHP_domain"/>
</dbReference>
<proteinExistence type="predicted"/>
<feature type="domain" description="Polymerase/histidinol phosphatase N-terminal" evidence="1">
    <location>
        <begin position="6"/>
        <end position="66"/>
    </location>
</feature>
<evidence type="ECO:0000313" key="2">
    <source>
        <dbReference type="EMBL" id="GID57814.1"/>
    </source>
</evidence>
<dbReference type="RefSeq" id="WP_239145579.1">
    <property type="nucleotide sequence ID" value="NZ_BAAAQE010000099.1"/>
</dbReference>
<dbReference type="NCBIfam" id="NF038032">
    <property type="entry name" value="CehA_McbA_metalo"/>
    <property type="match status" value="1"/>
</dbReference>
<dbReference type="CDD" id="cd07432">
    <property type="entry name" value="PHP_HisPPase"/>
    <property type="match status" value="1"/>
</dbReference>
<protein>
    <recommendedName>
        <fullName evidence="1">Polymerase/histidinol phosphatase N-terminal domain-containing protein</fullName>
    </recommendedName>
</protein>
<name>A0ABQ3XH58_9ACTN</name>
<dbReference type="Gene3D" id="3.20.20.140">
    <property type="entry name" value="Metal-dependent hydrolases"/>
    <property type="match status" value="1"/>
</dbReference>
<dbReference type="PANTHER" id="PTHR42924:SF3">
    <property type="entry name" value="POLYMERASE_HISTIDINOL PHOSPHATASE N-TERMINAL DOMAIN-CONTAINING PROTEIN"/>
    <property type="match status" value="1"/>
</dbReference>
<dbReference type="InterPro" id="IPR003141">
    <property type="entry name" value="Pol/His_phosphatase_N"/>
</dbReference>
<sequence length="271" mass="28452">MATFRGDCHVHSLKSHGGEMTPAAIVAEARAAGLDFLAVTEHDAAADLAEWSGLLIIPGQEVITPDGHWLALGLPPGVVVREVTEARRHGALCVAAHPFAPYPGGTLRLPLDDFDAIEVWNGRWRSDLPWNADNEAALSLWHDHPRLPAIGNSDVHLPGQIGAPQLVISAPVLTAGSVLSAIRSGACWIAGSADINLTFTPAAVRVTGAPSAVVTIRTDRGVLLRETLPASGDGVVSLPVSVRTPIRVEVRHPDGTMAALTNRIGALLLSD</sequence>
<dbReference type="SUPFAM" id="SSF89550">
    <property type="entry name" value="PHP domain-like"/>
    <property type="match status" value="1"/>
</dbReference>
<accession>A0ABQ3XH58</accession>